<dbReference type="EMBL" id="FTNZ01000001">
    <property type="protein sequence ID" value="SIS28165.1"/>
    <property type="molecule type" value="Genomic_DNA"/>
</dbReference>
<sequence>MEDITNSFGTYFYPSSALVFYQSNGGLNDTYVEHFDMDSDGAPVNPHPLTIGEAKRLATALKIDEDSLNQLKSNGILPNNLLSFDAKSATIIWYSKAQKRELLFSEGLGIKSGTAQTPPLVWMADRESLHIYALTINRKPTANTALHYAPFFNVYESGEVCMGTVDIKATETGSIKELMTLWENYFFNSYFSHMMADHNPVDGNCVLLWESLIGTDTMFPTDRLIKSNQKLKDILR</sequence>
<organism evidence="2 3">
    <name type="scientific">Chryseobacterium joostei</name>
    <dbReference type="NCBI Taxonomy" id="112234"/>
    <lineage>
        <taxon>Bacteria</taxon>
        <taxon>Pseudomonadati</taxon>
        <taxon>Bacteroidota</taxon>
        <taxon>Flavobacteriia</taxon>
        <taxon>Flavobacteriales</taxon>
        <taxon>Weeksellaceae</taxon>
        <taxon>Chryseobacterium group</taxon>
        <taxon>Chryseobacterium</taxon>
    </lineage>
</organism>
<evidence type="ECO:0000313" key="4">
    <source>
        <dbReference type="Proteomes" id="UP000279541"/>
    </source>
</evidence>
<dbReference type="Proteomes" id="UP000279541">
    <property type="component" value="Chromosome"/>
</dbReference>
<accession>A0A1N7HTM1</accession>
<dbReference type="KEGG" id="cjt:EG359_05825"/>
<evidence type="ECO:0000313" key="3">
    <source>
        <dbReference type="Proteomes" id="UP000186106"/>
    </source>
</evidence>
<name>A0A1N7HTM1_9FLAO</name>
<dbReference type="EMBL" id="CP033926">
    <property type="protein sequence ID" value="AZA99150.1"/>
    <property type="molecule type" value="Genomic_DNA"/>
</dbReference>
<dbReference type="Pfam" id="PF14460">
    <property type="entry name" value="Prok-E2_D"/>
    <property type="match status" value="1"/>
</dbReference>
<gene>
    <name evidence="1" type="ORF">EG359_05825</name>
    <name evidence="2" type="ORF">SAMN05421768_101194</name>
</gene>
<dbReference type="AlphaFoldDB" id="A0A1N7HTM1"/>
<dbReference type="OrthoDB" id="1030341at2"/>
<evidence type="ECO:0000313" key="1">
    <source>
        <dbReference type="EMBL" id="AZA99150.1"/>
    </source>
</evidence>
<dbReference type="InterPro" id="IPR032787">
    <property type="entry name" value="Prok-E2_D"/>
</dbReference>
<proteinExistence type="predicted"/>
<dbReference type="Proteomes" id="UP000186106">
    <property type="component" value="Unassembled WGS sequence"/>
</dbReference>
<reference evidence="2 3" key="1">
    <citation type="submission" date="2017-01" db="EMBL/GenBank/DDBJ databases">
        <authorList>
            <person name="Mah S.A."/>
            <person name="Swanson W.J."/>
            <person name="Moy G.W."/>
            <person name="Vacquier V.D."/>
        </authorList>
    </citation>
    <scope>NUCLEOTIDE SEQUENCE [LARGE SCALE GENOMIC DNA]</scope>
    <source>
        <strain evidence="2 3">DSM 16927</strain>
    </source>
</reference>
<reference evidence="1 4" key="2">
    <citation type="submission" date="2018-11" db="EMBL/GenBank/DDBJ databases">
        <title>Proposal to divide the Flavobacteriaceae and reorganize its genera based on Amino Acid Identity values calculated from whole genome sequences.</title>
        <authorList>
            <person name="Nicholson A.C."/>
            <person name="Gulvik C.A."/>
            <person name="Whitney A.M."/>
            <person name="Humrighouse B.W."/>
            <person name="Bell M."/>
            <person name="Holmes B."/>
            <person name="Steigerwalt A.G."/>
            <person name="Villarma A."/>
            <person name="Sheth M."/>
            <person name="Batra D."/>
            <person name="Pryor J."/>
            <person name="Bernardet J.-F."/>
            <person name="Hugo C."/>
            <person name="Kampfer P."/>
            <person name="Newman J."/>
            <person name="McQuiston J.R."/>
        </authorList>
    </citation>
    <scope>NUCLEOTIDE SEQUENCE [LARGE SCALE GENOMIC DNA]</scope>
    <source>
        <strain evidence="1 4">DSM 16927</strain>
    </source>
</reference>
<dbReference type="RefSeq" id="WP_076351096.1">
    <property type="nucleotide sequence ID" value="NZ_CP033926.1"/>
</dbReference>
<keyword evidence="4" id="KW-1185">Reference proteome</keyword>
<evidence type="ECO:0000313" key="2">
    <source>
        <dbReference type="EMBL" id="SIS28165.1"/>
    </source>
</evidence>
<dbReference type="STRING" id="112234.SAMN05421768_101194"/>
<protein>
    <submittedName>
        <fullName evidence="2">PRTRC system protein B</fullName>
    </submittedName>
</protein>